<feature type="compositionally biased region" description="Basic residues" evidence="1">
    <location>
        <begin position="139"/>
        <end position="149"/>
    </location>
</feature>
<evidence type="ECO:0000313" key="2">
    <source>
        <dbReference type="EMBL" id="GJN21787.1"/>
    </source>
</evidence>
<comment type="caution">
    <text evidence="2">The sequence shown here is derived from an EMBL/GenBank/DDBJ whole genome shotgun (WGS) entry which is preliminary data.</text>
</comment>
<accession>A0AAV5EGU6</accession>
<protein>
    <submittedName>
        <fullName evidence="2">Uncharacterized protein</fullName>
    </submittedName>
</protein>
<gene>
    <name evidence="2" type="primary">gb09302</name>
    <name evidence="2" type="ORF">PR202_gb09302</name>
</gene>
<dbReference type="AlphaFoldDB" id="A0AAV5EGU6"/>
<feature type="region of interest" description="Disordered" evidence="1">
    <location>
        <begin position="117"/>
        <end position="149"/>
    </location>
</feature>
<sequence>MRPLLLIDGFRFASRQLSSSSSGAGGLFPHRDAARGNLFSSEDGHNALILHLEALDWPYGDICWVFSSIQATCHNFSLVREAGYSPPVVLLVGNLQIPAFAGYKIFGLLRGTFFSGGSEGEVEDEKSRKKREKMEKKASRGKMVKTRTR</sequence>
<evidence type="ECO:0000313" key="3">
    <source>
        <dbReference type="Proteomes" id="UP001054889"/>
    </source>
</evidence>
<name>A0AAV5EGU6_ELECO</name>
<organism evidence="2 3">
    <name type="scientific">Eleusine coracana subsp. coracana</name>
    <dbReference type="NCBI Taxonomy" id="191504"/>
    <lineage>
        <taxon>Eukaryota</taxon>
        <taxon>Viridiplantae</taxon>
        <taxon>Streptophyta</taxon>
        <taxon>Embryophyta</taxon>
        <taxon>Tracheophyta</taxon>
        <taxon>Spermatophyta</taxon>
        <taxon>Magnoliopsida</taxon>
        <taxon>Liliopsida</taxon>
        <taxon>Poales</taxon>
        <taxon>Poaceae</taxon>
        <taxon>PACMAD clade</taxon>
        <taxon>Chloridoideae</taxon>
        <taxon>Cynodonteae</taxon>
        <taxon>Eleusininae</taxon>
        <taxon>Eleusine</taxon>
    </lineage>
</organism>
<proteinExistence type="predicted"/>
<dbReference type="Pfam" id="PF05620">
    <property type="entry name" value="TMEM208_SND2"/>
    <property type="match status" value="1"/>
</dbReference>
<reference evidence="2" key="1">
    <citation type="journal article" date="2018" name="DNA Res.">
        <title>Multiple hybrid de novo genome assembly of finger millet, an orphan allotetraploid crop.</title>
        <authorList>
            <person name="Hatakeyama M."/>
            <person name="Aluri S."/>
            <person name="Balachadran M.T."/>
            <person name="Sivarajan S.R."/>
            <person name="Patrignani A."/>
            <person name="Gruter S."/>
            <person name="Poveda L."/>
            <person name="Shimizu-Inatsugi R."/>
            <person name="Baeten J."/>
            <person name="Francoijs K.J."/>
            <person name="Nataraja K.N."/>
            <person name="Reddy Y.A.N."/>
            <person name="Phadnis S."/>
            <person name="Ravikumar R.L."/>
            <person name="Schlapbach R."/>
            <person name="Sreeman S.M."/>
            <person name="Shimizu K.K."/>
        </authorList>
    </citation>
    <scope>NUCLEOTIDE SEQUENCE</scope>
</reference>
<dbReference type="InterPro" id="IPR008506">
    <property type="entry name" value="SND2/TMEM208"/>
</dbReference>
<keyword evidence="3" id="KW-1185">Reference proteome</keyword>
<reference evidence="2" key="2">
    <citation type="submission" date="2021-12" db="EMBL/GenBank/DDBJ databases">
        <title>Resequencing data analysis of finger millet.</title>
        <authorList>
            <person name="Hatakeyama M."/>
            <person name="Aluri S."/>
            <person name="Balachadran M.T."/>
            <person name="Sivarajan S.R."/>
            <person name="Poveda L."/>
            <person name="Shimizu-Inatsugi R."/>
            <person name="Schlapbach R."/>
            <person name="Sreeman S.M."/>
            <person name="Shimizu K.K."/>
        </authorList>
    </citation>
    <scope>NUCLEOTIDE SEQUENCE</scope>
</reference>
<dbReference type="Proteomes" id="UP001054889">
    <property type="component" value="Unassembled WGS sequence"/>
</dbReference>
<dbReference type="EMBL" id="BQKI01000075">
    <property type="protein sequence ID" value="GJN21787.1"/>
    <property type="molecule type" value="Genomic_DNA"/>
</dbReference>
<evidence type="ECO:0000256" key="1">
    <source>
        <dbReference type="SAM" id="MobiDB-lite"/>
    </source>
</evidence>